<dbReference type="SMR" id="A0A177VDC4"/>
<evidence type="ECO:0000313" key="6">
    <source>
        <dbReference type="Proteomes" id="UP000836402"/>
    </source>
</evidence>
<dbReference type="Pfam" id="PF22807">
    <property type="entry name" value="TrAA12"/>
    <property type="match status" value="1"/>
</dbReference>
<dbReference type="InterPro" id="IPR054539">
    <property type="entry name" value="Beta-prop_PDH"/>
</dbReference>
<evidence type="ECO:0000313" key="5">
    <source>
        <dbReference type="Proteomes" id="UP000077671"/>
    </source>
</evidence>
<feature type="chain" id="PRO_5044550308" description="Pyrroloquinoline quinone-dependent pyranose dehydrogenase beta-propeller domain-containing protein" evidence="1">
    <location>
        <begin position="23"/>
        <end position="477"/>
    </location>
</feature>
<proteinExistence type="predicted"/>
<keyword evidence="6" id="KW-1185">Reference proteome</keyword>
<evidence type="ECO:0000259" key="2">
    <source>
        <dbReference type="Pfam" id="PF22807"/>
    </source>
</evidence>
<dbReference type="EMBL" id="LWDD02000017">
    <property type="protein sequence ID" value="KAE8265349.1"/>
    <property type="molecule type" value="Genomic_DNA"/>
</dbReference>
<feature type="domain" description="Pyrroloquinoline quinone-dependent pyranose dehydrogenase beta-propeller" evidence="2">
    <location>
        <begin position="116"/>
        <end position="471"/>
    </location>
</feature>
<comment type="caution">
    <text evidence="4">The sequence shown here is derived from an EMBL/GenBank/DDBJ whole genome shotgun (WGS) entry which is preliminary data.</text>
</comment>
<dbReference type="Proteomes" id="UP000836402">
    <property type="component" value="Unassembled WGS sequence"/>
</dbReference>
<dbReference type="SUPFAM" id="SSF63825">
    <property type="entry name" value="YWTD domain"/>
    <property type="match status" value="1"/>
</dbReference>
<sequence>MRVATFLAQASCLLSFATGALAARQLGNLGNVKFTADLWAANITGARNLVFDAVGDLLVIQTDPNSSTNALDGVAGSGLLFPAVVGLVDFGTIDSPRVKTYPIVQNTSLPQGFIPNHGIEIIDNYLYLSNETSIWRWPYRAGQRRSVSASSAQLFTSNMPWKVQGLGHTRTLLYRAQDDKFFVADGLDLNIDYTDNRSDIRYFPVRSAPIPAGGWDWYSRPIWALGLRNAVGLAIQPVTNWLWETDQGIDDLYREDLGGDIHNDNPPDELNLLDNWSKPETVNAQKPYHFGFPYCWTEGNITNASSTVGPHKAGDQWAQYLNRSDYTDAYCKDPKKNIKPLALVQAHAAPLGIQFFNGTGCVNTPNCNSKRNPFTCNYTGQLFFTAHGADNRDRSVGHFFGTFPFSSKTKLPSRPLAAPPANYDELYGETDQTLCTVSFSGQNCWRPTMIKFDRFGRLFITENNRGEVWRLSIDGTA</sequence>
<keyword evidence="1" id="KW-0732">Signal</keyword>
<protein>
    <recommendedName>
        <fullName evidence="2">Pyrroloquinoline quinone-dependent pyranose dehydrogenase beta-propeller domain-containing protein</fullName>
    </recommendedName>
</protein>
<evidence type="ECO:0000313" key="4">
    <source>
        <dbReference type="EMBL" id="KAE8265349.1"/>
    </source>
</evidence>
<dbReference type="Proteomes" id="UP000077671">
    <property type="component" value="Unassembled WGS sequence"/>
</dbReference>
<dbReference type="Gene3D" id="2.120.10.30">
    <property type="entry name" value="TolB, C-terminal domain"/>
    <property type="match status" value="1"/>
</dbReference>
<dbReference type="InterPro" id="IPR011042">
    <property type="entry name" value="6-blade_b-propeller_TolB-like"/>
</dbReference>
<feature type="signal peptide" evidence="1">
    <location>
        <begin position="1"/>
        <end position="22"/>
    </location>
</feature>
<dbReference type="AlphaFoldDB" id="A0A177VDC4"/>
<name>A0A177VDC4_9BASI</name>
<reference evidence="3" key="3">
    <citation type="submission" date="2020-10" db="EMBL/GenBank/DDBJ databases">
        <authorList>
            <person name="Sedaghatjoo S."/>
        </authorList>
    </citation>
    <scope>NUCLEOTIDE SEQUENCE</scope>
    <source>
        <strain evidence="3">AZH3</strain>
    </source>
</reference>
<reference evidence="4" key="1">
    <citation type="submission" date="2016-04" db="EMBL/GenBank/DDBJ databases">
        <authorList>
            <person name="Nguyen H.D."/>
            <person name="Kesanakurti P."/>
            <person name="Cullis J."/>
            <person name="Levesque C.A."/>
            <person name="Hambleton S."/>
        </authorList>
    </citation>
    <scope>NUCLEOTIDE SEQUENCE</scope>
    <source>
        <strain evidence="4">DAOMC 238032</strain>
    </source>
</reference>
<reference evidence="4" key="2">
    <citation type="journal article" date="2019" name="IMA Fungus">
        <title>Genome sequencing and comparison of five Tilletia species to identify candidate genes for the detection of regulated species infecting wheat.</title>
        <authorList>
            <person name="Nguyen H.D.T."/>
            <person name="Sultana T."/>
            <person name="Kesanakurti P."/>
            <person name="Hambleton S."/>
        </authorList>
    </citation>
    <scope>NUCLEOTIDE SEQUENCE</scope>
    <source>
        <strain evidence="4">DAOMC 238032</strain>
    </source>
</reference>
<evidence type="ECO:0000256" key="1">
    <source>
        <dbReference type="SAM" id="SignalP"/>
    </source>
</evidence>
<evidence type="ECO:0000313" key="3">
    <source>
        <dbReference type="EMBL" id="CAD6901708.1"/>
    </source>
</evidence>
<organism evidence="4 5">
    <name type="scientific">Tilletia caries</name>
    <name type="common">wheat bunt fungus</name>
    <dbReference type="NCBI Taxonomy" id="13290"/>
    <lineage>
        <taxon>Eukaryota</taxon>
        <taxon>Fungi</taxon>
        <taxon>Dikarya</taxon>
        <taxon>Basidiomycota</taxon>
        <taxon>Ustilaginomycotina</taxon>
        <taxon>Exobasidiomycetes</taxon>
        <taxon>Tilletiales</taxon>
        <taxon>Tilletiaceae</taxon>
        <taxon>Tilletia</taxon>
    </lineage>
</organism>
<gene>
    <name evidence="4" type="ORF">A4X03_0g329</name>
    <name evidence="3" type="ORF">JKIAZH3_G6398</name>
</gene>
<accession>A0A177VDC4</accession>
<dbReference type="EMBL" id="CAJHJG010000364">
    <property type="protein sequence ID" value="CAD6901708.1"/>
    <property type="molecule type" value="Genomic_DNA"/>
</dbReference>